<dbReference type="EMBL" id="CCYD01000409">
    <property type="protein sequence ID" value="CEG39256.1"/>
    <property type="molecule type" value="Genomic_DNA"/>
</dbReference>
<evidence type="ECO:0000313" key="2">
    <source>
        <dbReference type="Proteomes" id="UP000054928"/>
    </source>
</evidence>
<sequence length="61" mass="6686">MERINRVSYLRGFEFAAGSPCASRAVTFLQSFSSRCKVSPVRLGCMRLTPARRATSVGSQS</sequence>
<accession>A0A0P1AFP9</accession>
<dbReference type="RefSeq" id="XP_024575625.1">
    <property type="nucleotide sequence ID" value="XM_024724783.1"/>
</dbReference>
<proteinExistence type="predicted"/>
<dbReference type="Proteomes" id="UP000054928">
    <property type="component" value="Unassembled WGS sequence"/>
</dbReference>
<keyword evidence="2" id="KW-1185">Reference proteome</keyword>
<protein>
    <submittedName>
        <fullName evidence="1">Uncharacterized protein</fullName>
    </submittedName>
</protein>
<dbReference type="AlphaFoldDB" id="A0A0P1AFP9"/>
<reference evidence="2" key="1">
    <citation type="submission" date="2014-09" db="EMBL/GenBank/DDBJ databases">
        <authorList>
            <person name="Sharma Rahul"/>
            <person name="Thines Marco"/>
        </authorList>
    </citation>
    <scope>NUCLEOTIDE SEQUENCE [LARGE SCALE GENOMIC DNA]</scope>
</reference>
<name>A0A0P1AFP9_PLAHL</name>
<evidence type="ECO:0000313" key="1">
    <source>
        <dbReference type="EMBL" id="CEG39256.1"/>
    </source>
</evidence>
<organism evidence="1 2">
    <name type="scientific">Plasmopara halstedii</name>
    <name type="common">Downy mildew of sunflower</name>
    <dbReference type="NCBI Taxonomy" id="4781"/>
    <lineage>
        <taxon>Eukaryota</taxon>
        <taxon>Sar</taxon>
        <taxon>Stramenopiles</taxon>
        <taxon>Oomycota</taxon>
        <taxon>Peronosporomycetes</taxon>
        <taxon>Peronosporales</taxon>
        <taxon>Peronosporaceae</taxon>
        <taxon>Plasmopara</taxon>
    </lineage>
</organism>
<dbReference type="GeneID" id="36404363"/>